<evidence type="ECO:0000256" key="1">
    <source>
        <dbReference type="ARBA" id="ARBA00004323"/>
    </source>
</evidence>
<dbReference type="GO" id="GO:0000139">
    <property type="term" value="C:Golgi membrane"/>
    <property type="evidence" value="ECO:0007669"/>
    <property type="project" value="UniProtKB-SubCell"/>
</dbReference>
<evidence type="ECO:0000256" key="6">
    <source>
        <dbReference type="ARBA" id="ARBA00022692"/>
    </source>
</evidence>
<reference evidence="14 15" key="1">
    <citation type="journal article" date="2014" name="Genome Biol. Evol.">
        <title>The genome of the myxosporean Thelohanellus kitauei shows adaptations to nutrient acquisition within its fish host.</title>
        <authorList>
            <person name="Yang Y."/>
            <person name="Xiong J."/>
            <person name="Zhou Z."/>
            <person name="Huo F."/>
            <person name="Miao W."/>
            <person name="Ran C."/>
            <person name="Liu Y."/>
            <person name="Zhang J."/>
            <person name="Feng J."/>
            <person name="Wang M."/>
            <person name="Wang M."/>
            <person name="Wang L."/>
            <person name="Yao B."/>
        </authorList>
    </citation>
    <scope>NUCLEOTIDE SEQUENCE [LARGE SCALE GENOMIC DNA]</scope>
    <source>
        <strain evidence="14">Wuqing</strain>
    </source>
</reference>
<evidence type="ECO:0000256" key="12">
    <source>
        <dbReference type="ARBA" id="ARBA00023211"/>
    </source>
</evidence>
<proteinExistence type="inferred from homology"/>
<comment type="cofactor">
    <cofactor evidence="13">
        <name>Mn(2+)</name>
        <dbReference type="ChEBI" id="CHEBI:29035"/>
    </cofactor>
    <text evidence="13">The cofactor is mostly bound to the substrate.</text>
</comment>
<dbReference type="OrthoDB" id="440755at2759"/>
<keyword evidence="7 13" id="KW-0479">Metal-binding</keyword>
<comment type="function">
    <text evidence="13">Initiates complex N-linked carbohydrate formation. Essential for the conversion of high-mannose to hybrid and complex N-glycans.</text>
</comment>
<evidence type="ECO:0000256" key="4">
    <source>
        <dbReference type="ARBA" id="ARBA00022676"/>
    </source>
</evidence>
<evidence type="ECO:0000256" key="3">
    <source>
        <dbReference type="ARBA" id="ARBA00006492"/>
    </source>
</evidence>
<dbReference type="InterPro" id="IPR029044">
    <property type="entry name" value="Nucleotide-diphossugar_trans"/>
</dbReference>
<dbReference type="Gene3D" id="3.90.550.10">
    <property type="entry name" value="Spore Coat Polysaccharide Biosynthesis Protein SpsA, Chain A"/>
    <property type="match status" value="1"/>
</dbReference>
<comment type="similarity">
    <text evidence="3 13">Belongs to the glycosyltransferase 13 family.</text>
</comment>
<keyword evidence="4 13" id="KW-0328">Glycosyltransferase</keyword>
<evidence type="ECO:0000256" key="7">
    <source>
        <dbReference type="ARBA" id="ARBA00022723"/>
    </source>
</evidence>
<gene>
    <name evidence="14" type="ORF">RF11_09723</name>
</gene>
<comment type="pathway">
    <text evidence="2 13">Protein modification; protein glycosylation.</text>
</comment>
<evidence type="ECO:0000256" key="9">
    <source>
        <dbReference type="ARBA" id="ARBA00022989"/>
    </source>
</evidence>
<dbReference type="GO" id="GO:0047223">
    <property type="term" value="F:beta-1,3-galactosyl-O-glycosyl-glycoprotein beta-1,3-N-acetylglucosaminyltransferase activity"/>
    <property type="evidence" value="ECO:0007669"/>
    <property type="project" value="TreeGrafter"/>
</dbReference>
<sequence length="369" mass="42762">MSDHLRRIKFCERFFSFPELCRCNTSFPITFRNESQGFENIKNIPIIIVASNRPYYLMESLKSLLNARGVQKSNIIVDLDENCPESIGLVELFGLKYNIRPAKCSKRCRISSHYKSIFGMISAFNFEHAFIFEDDLIVSSDIFYLFSTTLNVYQADNSIFCVSAWNDHGYKHSVGDLTMLYRVQFMPGLGLVLSKDIVKEILQKWPNRPDTNWDVWIREFVLNGRVCIIPDVSRTFHIGVYGVHINPAFQKSHFEGRFFKPKINVTISVDNLEREEYSDMILYLANNSKEESYENVCKIAATAKSPHLNSWPLSRTELSDITRVVVMDDGMKPKETFLSLFKVWIEGIHYIFIKCPKSSICEKIENSTR</sequence>
<evidence type="ECO:0000313" key="15">
    <source>
        <dbReference type="Proteomes" id="UP000031668"/>
    </source>
</evidence>
<accession>A0A0C2J3N6</accession>
<keyword evidence="11" id="KW-0472">Membrane</keyword>
<comment type="subcellular location">
    <subcellularLocation>
        <location evidence="1 13">Golgi apparatus membrane</location>
        <topology evidence="1 13">Single-pass type II membrane protein</topology>
    </subcellularLocation>
</comment>
<organism evidence="14 15">
    <name type="scientific">Thelohanellus kitauei</name>
    <name type="common">Myxosporean</name>
    <dbReference type="NCBI Taxonomy" id="669202"/>
    <lineage>
        <taxon>Eukaryota</taxon>
        <taxon>Metazoa</taxon>
        <taxon>Cnidaria</taxon>
        <taxon>Myxozoa</taxon>
        <taxon>Myxosporea</taxon>
        <taxon>Bivalvulida</taxon>
        <taxon>Platysporina</taxon>
        <taxon>Myxobolidae</taxon>
        <taxon>Thelohanellus</taxon>
    </lineage>
</organism>
<evidence type="ECO:0000256" key="11">
    <source>
        <dbReference type="ARBA" id="ARBA00023136"/>
    </source>
</evidence>
<dbReference type="EC" id="2.4.1.101" evidence="13"/>
<dbReference type="Pfam" id="PF03071">
    <property type="entry name" value="GNT-I"/>
    <property type="match status" value="1"/>
</dbReference>
<comment type="catalytic activity">
    <reaction evidence="13">
        <text>N(4)-(alpha-D-Man-(1-&gt;3)-[alpha-D-Man-(1-&gt;3)-[alpha-D-Man-(1-&gt;6)]-alpha-D-Man-(1-&gt;6)]-beta-D-Man-(1-&gt;4)-beta-D-GlcNAc-(1-&gt;4)-beta-D-GlcNAc)-L-asparaginyl-[protein] (N-glucan mannose isomer 5A1,2) + UDP-N-acetyl-alpha-D-glucosamine = N(4)-{beta-D-GlcNAc-(1-&gt;2)-alpha-D-Man-(1-&gt;3)-[alpha-D-Man-(1-&gt;3)-[alpha-D-Man-(1-&gt;6)]-alpha-D-Man-(1-&gt;6)]-beta-D-Man-(1-&gt;4)-beta-D-GlcNAc-(1-&gt;4)-beta-D-GlcNAc}-L-asparaginyl-[protein] + UDP + H(+)</text>
        <dbReference type="Rhea" id="RHEA:11456"/>
        <dbReference type="Rhea" id="RHEA-COMP:14367"/>
        <dbReference type="Rhea" id="RHEA-COMP:14368"/>
        <dbReference type="ChEBI" id="CHEBI:15378"/>
        <dbReference type="ChEBI" id="CHEBI:57705"/>
        <dbReference type="ChEBI" id="CHEBI:58223"/>
        <dbReference type="ChEBI" id="CHEBI:59087"/>
        <dbReference type="ChEBI" id="CHEBI:60625"/>
        <dbReference type="EC" id="2.4.1.101"/>
    </reaction>
</comment>
<keyword evidence="9" id="KW-1133">Transmembrane helix</keyword>
<dbReference type="PANTHER" id="PTHR46396">
    <property type="entry name" value="PROTEIN O-LINKED-MANNOSE BETA-1,2-N-ACETYLGLUCOSAMINYLTRANSFERASE 1"/>
    <property type="match status" value="1"/>
</dbReference>
<evidence type="ECO:0000256" key="5">
    <source>
        <dbReference type="ARBA" id="ARBA00022679"/>
    </source>
</evidence>
<keyword evidence="15" id="KW-1185">Reference proteome</keyword>
<keyword evidence="10 13" id="KW-0333">Golgi apparatus</keyword>
<dbReference type="UniPathway" id="UPA00378"/>
<name>A0A0C2J3N6_THEKT</name>
<keyword evidence="8 13" id="KW-0735">Signal-anchor</keyword>
<keyword evidence="5 14" id="KW-0808">Transferase</keyword>
<dbReference type="SUPFAM" id="SSF53448">
    <property type="entry name" value="Nucleotide-diphospho-sugar transferases"/>
    <property type="match status" value="1"/>
</dbReference>
<dbReference type="EMBL" id="JWZT01001202">
    <property type="protein sequence ID" value="KII72479.1"/>
    <property type="molecule type" value="Genomic_DNA"/>
</dbReference>
<evidence type="ECO:0000256" key="2">
    <source>
        <dbReference type="ARBA" id="ARBA00004922"/>
    </source>
</evidence>
<dbReference type="AlphaFoldDB" id="A0A0C2J3N6"/>
<keyword evidence="12 13" id="KW-0464">Manganese</keyword>
<keyword evidence="6" id="KW-0812">Transmembrane</keyword>
<dbReference type="GO" id="GO:0030145">
    <property type="term" value="F:manganese ion binding"/>
    <property type="evidence" value="ECO:0007669"/>
    <property type="project" value="UniProtKB-UniRule"/>
</dbReference>
<dbReference type="GO" id="GO:0003827">
    <property type="term" value="F:alpha-1,3-mannosylglycoprotein 2-beta-N-acetylglucosaminyltransferase activity"/>
    <property type="evidence" value="ECO:0007669"/>
    <property type="project" value="UniProtKB-UniRule"/>
</dbReference>
<evidence type="ECO:0000256" key="8">
    <source>
        <dbReference type="ARBA" id="ARBA00022968"/>
    </source>
</evidence>
<comment type="caution">
    <text evidence="14">The sequence shown here is derived from an EMBL/GenBank/DDBJ whole genome shotgun (WGS) entry which is preliminary data.</text>
</comment>
<dbReference type="InterPro" id="IPR052463">
    <property type="entry name" value="O-linked_mannose_GnT"/>
</dbReference>
<dbReference type="FunFam" id="3.90.550.10:FF:000252">
    <property type="entry name" value="Protein O-linked-mannose beta-1,2-N-acetylglucosaminyltransferase 1"/>
    <property type="match status" value="1"/>
</dbReference>
<dbReference type="PANTHER" id="PTHR46396:SF1">
    <property type="entry name" value="PROTEIN O-LINKED-MANNOSE BETA-1,2-N-ACETYLGLUCOSAMINYLTRANSFERASE 1"/>
    <property type="match status" value="1"/>
</dbReference>
<protein>
    <recommendedName>
        <fullName evidence="13">Alpha-1,3-mannosyl-glycoprotein 2-beta-N-acetylglucosaminyltransferase</fullName>
        <shortName evidence="13">GNT-I</shortName>
        <shortName evidence="13">GlcNAc-T I</shortName>
        <ecNumber evidence="13">2.4.1.101</ecNumber>
    </recommendedName>
    <alternativeName>
        <fullName evidence="13">N-glycosyl-oligosaccharide-glycoprotein N-acetylglucosaminyltransferase I</fullName>
    </alternativeName>
</protein>
<dbReference type="Proteomes" id="UP000031668">
    <property type="component" value="Unassembled WGS sequence"/>
</dbReference>
<evidence type="ECO:0000256" key="13">
    <source>
        <dbReference type="RuleBase" id="RU368119"/>
    </source>
</evidence>
<evidence type="ECO:0000313" key="14">
    <source>
        <dbReference type="EMBL" id="KII72479.1"/>
    </source>
</evidence>
<dbReference type="InterPro" id="IPR004139">
    <property type="entry name" value="Glyco_trans_13"/>
</dbReference>
<dbReference type="GO" id="GO:0016266">
    <property type="term" value="P:protein O-linked glycosylation via N-acetyl-galactosamine"/>
    <property type="evidence" value="ECO:0007669"/>
    <property type="project" value="TreeGrafter"/>
</dbReference>
<evidence type="ECO:0000256" key="10">
    <source>
        <dbReference type="ARBA" id="ARBA00023034"/>
    </source>
</evidence>